<dbReference type="Pfam" id="PF13456">
    <property type="entry name" value="RVT_3"/>
    <property type="match status" value="1"/>
</dbReference>
<proteinExistence type="predicted"/>
<accession>A0AAD9U1L9</accession>
<evidence type="ECO:0000313" key="2">
    <source>
        <dbReference type="EMBL" id="KAK2645818.1"/>
    </source>
</evidence>
<dbReference type="Proteomes" id="UP001280121">
    <property type="component" value="Unassembled WGS sequence"/>
</dbReference>
<dbReference type="CDD" id="cd06222">
    <property type="entry name" value="RNase_H_like"/>
    <property type="match status" value="1"/>
</dbReference>
<evidence type="ECO:0000313" key="3">
    <source>
        <dbReference type="Proteomes" id="UP001280121"/>
    </source>
</evidence>
<protein>
    <recommendedName>
        <fullName evidence="1">RNase H type-1 domain-containing protein</fullName>
    </recommendedName>
</protein>
<reference evidence="2" key="1">
    <citation type="journal article" date="2023" name="Plant J.">
        <title>Genome sequences and population genomics provide insights into the demographic history, inbreeding, and mutation load of two 'living fossil' tree species of Dipteronia.</title>
        <authorList>
            <person name="Feng Y."/>
            <person name="Comes H.P."/>
            <person name="Chen J."/>
            <person name="Zhu S."/>
            <person name="Lu R."/>
            <person name="Zhang X."/>
            <person name="Li P."/>
            <person name="Qiu J."/>
            <person name="Olsen K.M."/>
            <person name="Qiu Y."/>
        </authorList>
    </citation>
    <scope>NUCLEOTIDE SEQUENCE</scope>
    <source>
        <strain evidence="2">KIB01</strain>
    </source>
</reference>
<dbReference type="SUPFAM" id="SSF53098">
    <property type="entry name" value="Ribonuclease H-like"/>
    <property type="match status" value="1"/>
</dbReference>
<dbReference type="GO" id="GO:0003676">
    <property type="term" value="F:nucleic acid binding"/>
    <property type="evidence" value="ECO:0007669"/>
    <property type="project" value="InterPro"/>
</dbReference>
<organism evidence="2 3">
    <name type="scientific">Dipteronia dyeriana</name>
    <dbReference type="NCBI Taxonomy" id="168575"/>
    <lineage>
        <taxon>Eukaryota</taxon>
        <taxon>Viridiplantae</taxon>
        <taxon>Streptophyta</taxon>
        <taxon>Embryophyta</taxon>
        <taxon>Tracheophyta</taxon>
        <taxon>Spermatophyta</taxon>
        <taxon>Magnoliopsida</taxon>
        <taxon>eudicotyledons</taxon>
        <taxon>Gunneridae</taxon>
        <taxon>Pentapetalae</taxon>
        <taxon>rosids</taxon>
        <taxon>malvids</taxon>
        <taxon>Sapindales</taxon>
        <taxon>Sapindaceae</taxon>
        <taxon>Hippocastanoideae</taxon>
        <taxon>Acereae</taxon>
        <taxon>Dipteronia</taxon>
    </lineage>
</organism>
<feature type="domain" description="RNase H type-1" evidence="1">
    <location>
        <begin position="59"/>
        <end position="132"/>
    </location>
</feature>
<dbReference type="GO" id="GO:0004523">
    <property type="term" value="F:RNA-DNA hybrid ribonuclease activity"/>
    <property type="evidence" value="ECO:0007669"/>
    <property type="project" value="InterPro"/>
</dbReference>
<sequence>MMMIDLLKEEDGGLVDLWWPGSGRLVVVKWWVNEWGLREREREMEVFYYFSIPLKHVFTFEAELWVVIHAIAWKFNWNLLWLDSDSTYVVNLLLHRSIKVPWHLLQAWMRCLFLIDSMDFHVSHIYREDNLVMSLKPFVKKNLPKTNVRDVLRKIWWVKEVAETELVSNNIFSFQFKNAENRCRILAGGQWTFDGALIVMEKPTS</sequence>
<dbReference type="InterPro" id="IPR002156">
    <property type="entry name" value="RNaseH_domain"/>
</dbReference>
<comment type="caution">
    <text evidence="2">The sequence shown here is derived from an EMBL/GenBank/DDBJ whole genome shotgun (WGS) entry which is preliminary data.</text>
</comment>
<gene>
    <name evidence="2" type="ORF">Ddye_021013</name>
</gene>
<dbReference type="EMBL" id="JANJYI010000006">
    <property type="protein sequence ID" value="KAK2645818.1"/>
    <property type="molecule type" value="Genomic_DNA"/>
</dbReference>
<evidence type="ECO:0000259" key="1">
    <source>
        <dbReference type="Pfam" id="PF13456"/>
    </source>
</evidence>
<keyword evidence="3" id="KW-1185">Reference proteome</keyword>
<dbReference type="InterPro" id="IPR012337">
    <property type="entry name" value="RNaseH-like_sf"/>
</dbReference>
<dbReference type="AlphaFoldDB" id="A0AAD9U1L9"/>
<name>A0AAD9U1L9_9ROSI</name>
<dbReference type="InterPro" id="IPR044730">
    <property type="entry name" value="RNase_H-like_dom_plant"/>
</dbReference>